<gene>
    <name evidence="2" type="ORF">ACFQ5X_45270</name>
</gene>
<proteinExistence type="predicted"/>
<sequence>MSHGGGTKLSRADAHGAAGVLADCRLRDFNQLGSYSFATWCGGEAVRWGGDTVVTYACGVTVEISGVCVSPGGYVYMDSAGGVMIPPASLDRVIAIAEDVTTEEAGSPTNPGRRSAAGPVASSSSPHQRPPSRAGSRTWPAATPRQSPPSYRGSDRAGGGPRPAFRRLPVAAVVRG</sequence>
<name>A0ABW3XTY2_9ACTN</name>
<evidence type="ECO:0000256" key="1">
    <source>
        <dbReference type="SAM" id="MobiDB-lite"/>
    </source>
</evidence>
<feature type="compositionally biased region" description="Low complexity" evidence="1">
    <location>
        <begin position="112"/>
        <end position="133"/>
    </location>
</feature>
<keyword evidence="3" id="KW-1185">Reference proteome</keyword>
<evidence type="ECO:0000313" key="3">
    <source>
        <dbReference type="Proteomes" id="UP001597058"/>
    </source>
</evidence>
<dbReference type="InterPro" id="IPR036704">
    <property type="entry name" value="RraA/RraA-like_sf"/>
</dbReference>
<accession>A0ABW3XTY2</accession>
<dbReference type="EMBL" id="JBHTMM010000148">
    <property type="protein sequence ID" value="MFD1312947.1"/>
    <property type="molecule type" value="Genomic_DNA"/>
</dbReference>
<dbReference type="Pfam" id="PF03737">
    <property type="entry name" value="RraA-like"/>
    <property type="match status" value="1"/>
</dbReference>
<organism evidence="2 3">
    <name type="scientific">Streptomyces kaempferi</name>
    <dbReference type="NCBI Taxonomy" id="333725"/>
    <lineage>
        <taxon>Bacteria</taxon>
        <taxon>Bacillati</taxon>
        <taxon>Actinomycetota</taxon>
        <taxon>Actinomycetes</taxon>
        <taxon>Kitasatosporales</taxon>
        <taxon>Streptomycetaceae</taxon>
        <taxon>Streptomyces</taxon>
    </lineage>
</organism>
<dbReference type="SUPFAM" id="SSF89562">
    <property type="entry name" value="RraA-like"/>
    <property type="match status" value="1"/>
</dbReference>
<protein>
    <recommendedName>
        <fullName evidence="4">Oxaloacetate decarboxylase</fullName>
    </recommendedName>
</protein>
<dbReference type="Gene3D" id="3.50.30.40">
    <property type="entry name" value="Ribonuclease E inhibitor RraA/RraA-like"/>
    <property type="match status" value="1"/>
</dbReference>
<dbReference type="Proteomes" id="UP001597058">
    <property type="component" value="Unassembled WGS sequence"/>
</dbReference>
<evidence type="ECO:0000313" key="2">
    <source>
        <dbReference type="EMBL" id="MFD1312947.1"/>
    </source>
</evidence>
<evidence type="ECO:0008006" key="4">
    <source>
        <dbReference type="Google" id="ProtNLM"/>
    </source>
</evidence>
<reference evidence="3" key="1">
    <citation type="journal article" date="2019" name="Int. J. Syst. Evol. Microbiol.">
        <title>The Global Catalogue of Microorganisms (GCM) 10K type strain sequencing project: providing services to taxonomists for standard genome sequencing and annotation.</title>
        <authorList>
            <consortium name="The Broad Institute Genomics Platform"/>
            <consortium name="The Broad Institute Genome Sequencing Center for Infectious Disease"/>
            <person name="Wu L."/>
            <person name="Ma J."/>
        </authorList>
    </citation>
    <scope>NUCLEOTIDE SEQUENCE [LARGE SCALE GENOMIC DNA]</scope>
    <source>
        <strain evidence="3">CGMCC 4.7020</strain>
    </source>
</reference>
<comment type="caution">
    <text evidence="2">The sequence shown here is derived from an EMBL/GenBank/DDBJ whole genome shotgun (WGS) entry which is preliminary data.</text>
</comment>
<dbReference type="RefSeq" id="WP_381239929.1">
    <property type="nucleotide sequence ID" value="NZ_JBHSKH010000076.1"/>
</dbReference>
<feature type="region of interest" description="Disordered" evidence="1">
    <location>
        <begin position="101"/>
        <end position="176"/>
    </location>
</feature>
<dbReference type="InterPro" id="IPR005493">
    <property type="entry name" value="RraA/RraA-like"/>
</dbReference>